<evidence type="ECO:0000256" key="4">
    <source>
        <dbReference type="ARBA" id="ARBA00022989"/>
    </source>
</evidence>
<keyword evidence="3 6" id="KW-0812">Transmembrane</keyword>
<evidence type="ECO:0000313" key="9">
    <source>
        <dbReference type="Proteomes" id="UP001260715"/>
    </source>
</evidence>
<evidence type="ECO:0000256" key="6">
    <source>
        <dbReference type="SAM" id="Phobius"/>
    </source>
</evidence>
<evidence type="ECO:0000259" key="7">
    <source>
        <dbReference type="Pfam" id="PF04138"/>
    </source>
</evidence>
<dbReference type="EMBL" id="JAVDSJ010000003">
    <property type="protein sequence ID" value="MDR6584776.1"/>
    <property type="molecule type" value="Genomic_DNA"/>
</dbReference>
<dbReference type="Proteomes" id="UP001260715">
    <property type="component" value="Unassembled WGS sequence"/>
</dbReference>
<evidence type="ECO:0000256" key="3">
    <source>
        <dbReference type="ARBA" id="ARBA00022692"/>
    </source>
</evidence>
<feature type="transmembrane region" description="Helical" evidence="6">
    <location>
        <begin position="40"/>
        <end position="61"/>
    </location>
</feature>
<organism evidence="8 9">
    <name type="scientific">Herbaspirillum frisingense</name>
    <dbReference type="NCBI Taxonomy" id="92645"/>
    <lineage>
        <taxon>Bacteria</taxon>
        <taxon>Pseudomonadati</taxon>
        <taxon>Pseudomonadota</taxon>
        <taxon>Betaproteobacteria</taxon>
        <taxon>Burkholderiales</taxon>
        <taxon>Oxalobacteraceae</taxon>
        <taxon>Herbaspirillum</taxon>
    </lineage>
</organism>
<evidence type="ECO:0000313" key="8">
    <source>
        <dbReference type="EMBL" id="MDR6584776.1"/>
    </source>
</evidence>
<dbReference type="Pfam" id="PF04138">
    <property type="entry name" value="GtrA_DPMS_TM"/>
    <property type="match status" value="1"/>
</dbReference>
<feature type="transmembrane region" description="Helical" evidence="6">
    <location>
        <begin position="102"/>
        <end position="121"/>
    </location>
</feature>
<proteinExistence type="inferred from homology"/>
<dbReference type="InterPro" id="IPR051401">
    <property type="entry name" value="GtrA_CellWall_Glycosyl"/>
</dbReference>
<dbReference type="InterPro" id="IPR007267">
    <property type="entry name" value="GtrA_DPMS_TM"/>
</dbReference>
<comment type="subcellular location">
    <subcellularLocation>
        <location evidence="1">Membrane</location>
        <topology evidence="1">Multi-pass membrane protein</topology>
    </subcellularLocation>
</comment>
<evidence type="ECO:0000256" key="5">
    <source>
        <dbReference type="ARBA" id="ARBA00023136"/>
    </source>
</evidence>
<reference evidence="8 9" key="1">
    <citation type="submission" date="2023-07" db="EMBL/GenBank/DDBJ databases">
        <title>Sorghum-associated microbial communities from plants grown in Nebraska, USA.</title>
        <authorList>
            <person name="Schachtman D."/>
        </authorList>
    </citation>
    <scope>NUCLEOTIDE SEQUENCE [LARGE SCALE GENOMIC DNA]</scope>
    <source>
        <strain evidence="8 9">596</strain>
    </source>
</reference>
<comment type="caution">
    <text evidence="8">The sequence shown here is derived from an EMBL/GenBank/DDBJ whole genome shotgun (WGS) entry which is preliminary data.</text>
</comment>
<feature type="transmembrane region" description="Helical" evidence="6">
    <location>
        <begin position="68"/>
        <end position="90"/>
    </location>
</feature>
<sequence>MIPRGKYWIKFLIGGLINTGFSYATYLVLKLVLPYQQAYLLAYVAGVVFSYLLNSLLVFRVPLSWRRFLAFPLVYVAQYIASALLLHVLVESLGISSNWAPLLVTAAVLPMTYLLSKLILLHKANAGG</sequence>
<feature type="transmembrane region" description="Helical" evidence="6">
    <location>
        <begin position="7"/>
        <end position="28"/>
    </location>
</feature>
<protein>
    <submittedName>
        <fullName evidence="8">Flippase GtrA</fullName>
    </submittedName>
</protein>
<keyword evidence="9" id="KW-1185">Reference proteome</keyword>
<name>A0ABU1PFU7_9BURK</name>
<comment type="similarity">
    <text evidence="2">Belongs to the GtrA family.</text>
</comment>
<dbReference type="RefSeq" id="WP_102663435.1">
    <property type="nucleotide sequence ID" value="NZ_CP083589.1"/>
</dbReference>
<gene>
    <name evidence="8" type="ORF">J2W50_002986</name>
</gene>
<evidence type="ECO:0000256" key="2">
    <source>
        <dbReference type="ARBA" id="ARBA00009399"/>
    </source>
</evidence>
<dbReference type="PANTHER" id="PTHR38459">
    <property type="entry name" value="PROPHAGE BACTOPRENOL-LINKED GLUCOSE TRANSLOCASE HOMOLOG"/>
    <property type="match status" value="1"/>
</dbReference>
<keyword evidence="4 6" id="KW-1133">Transmembrane helix</keyword>
<accession>A0ABU1PFU7</accession>
<evidence type="ECO:0000256" key="1">
    <source>
        <dbReference type="ARBA" id="ARBA00004141"/>
    </source>
</evidence>
<keyword evidence="5 6" id="KW-0472">Membrane</keyword>
<dbReference type="PANTHER" id="PTHR38459:SF1">
    <property type="entry name" value="PROPHAGE BACTOPRENOL-LINKED GLUCOSE TRANSLOCASE HOMOLOG"/>
    <property type="match status" value="1"/>
</dbReference>
<feature type="domain" description="GtrA/DPMS transmembrane" evidence="7">
    <location>
        <begin position="10"/>
        <end position="119"/>
    </location>
</feature>